<keyword evidence="6 9" id="KW-0418">Kinase</keyword>
<dbReference type="InterPro" id="IPR011245">
    <property type="entry name" value="Butyrate_kin"/>
</dbReference>
<dbReference type="SUPFAM" id="SSF53067">
    <property type="entry name" value="Actin-like ATPase domain"/>
    <property type="match status" value="2"/>
</dbReference>
<dbReference type="InterPro" id="IPR023865">
    <property type="entry name" value="Aliphatic_acid_kinase_CS"/>
</dbReference>
<dbReference type="NCBIfam" id="NF002834">
    <property type="entry name" value="PRK03011.1-5"/>
    <property type="match status" value="1"/>
</dbReference>
<evidence type="ECO:0000256" key="7">
    <source>
        <dbReference type="ARBA" id="ARBA00022840"/>
    </source>
</evidence>
<keyword evidence="3 9" id="KW-0963">Cytoplasm</keyword>
<dbReference type="PANTHER" id="PTHR21060:SF3">
    <property type="entry name" value="BUTYRATE KINASE 2-RELATED"/>
    <property type="match status" value="1"/>
</dbReference>
<dbReference type="STRING" id="1229783.C273_03100"/>
<dbReference type="HAMAP" id="MF_00542">
    <property type="entry name" value="Butyrate_kinase"/>
    <property type="match status" value="1"/>
</dbReference>
<keyword evidence="12" id="KW-1185">Reference proteome</keyword>
<evidence type="ECO:0000256" key="4">
    <source>
        <dbReference type="ARBA" id="ARBA00022679"/>
    </source>
</evidence>
<dbReference type="GO" id="GO:0047761">
    <property type="term" value="F:butyrate kinase activity"/>
    <property type="evidence" value="ECO:0007669"/>
    <property type="project" value="UniProtKB-UniRule"/>
</dbReference>
<dbReference type="GO" id="GO:0005524">
    <property type="term" value="F:ATP binding"/>
    <property type="evidence" value="ECO:0007669"/>
    <property type="project" value="UniProtKB-KW"/>
</dbReference>
<dbReference type="RefSeq" id="WP_009382503.1">
    <property type="nucleotide sequence ID" value="NZ_AMSQ01000004.1"/>
</dbReference>
<gene>
    <name evidence="9" type="primary">buk</name>
    <name evidence="11" type="ORF">C273_03100</name>
</gene>
<evidence type="ECO:0000313" key="11">
    <source>
        <dbReference type="EMBL" id="EKU49848.1"/>
    </source>
</evidence>
<proteinExistence type="inferred from homology"/>
<sequence>METKILVLNLGSTSSKIAINFDNQCVFYENLKHDMALTSLPLSEQEGKRLEEIHARIRTEGYDLHHFDGIACRGGLVKPIEGGVYHVTKEMVADLSSFKYGSHASNLSAMTGYTLGNMYGVPVYTLDPPVTDEFIPISRVTGIKGVARKSVYHALNQKAVARMYAKSVNRPYDEINVIVAHMGGGTTVGAHLKGKVVDVNDGLLGEGPMSPERAGSVPNDALYQYGFERQMSPKDFNHFLSRKTGFISLCGSNDVESICREMDQNAEYKLAVDSCIYQVSKAIGERSISLKGQVDQIILTGGLAYNTYITDEIKRYVDWIAPVTIYAGEKEMDALATRVYDLFIDHEEAKDYR</sequence>
<dbReference type="PROSITE" id="PS01075">
    <property type="entry name" value="ACETATE_KINASE_1"/>
    <property type="match status" value="1"/>
</dbReference>
<dbReference type="PATRIC" id="fig|1229783.3.peg.625"/>
<dbReference type="InterPro" id="IPR000890">
    <property type="entry name" value="Aliphatic_acid_kin_short-chain"/>
</dbReference>
<evidence type="ECO:0000256" key="3">
    <source>
        <dbReference type="ARBA" id="ARBA00022490"/>
    </source>
</evidence>
<keyword evidence="4 9" id="KW-0808">Transferase</keyword>
<accession>K9AQZ3</accession>
<dbReference type="InterPro" id="IPR043129">
    <property type="entry name" value="ATPase_NBD"/>
</dbReference>
<dbReference type="PIRSF" id="PIRSF036458">
    <property type="entry name" value="Butyrate_kin"/>
    <property type="match status" value="1"/>
</dbReference>
<name>K9AQZ3_9STAP</name>
<dbReference type="OrthoDB" id="9771859at2"/>
<dbReference type="PRINTS" id="PR00471">
    <property type="entry name" value="ACETATEKNASE"/>
</dbReference>
<evidence type="ECO:0000256" key="10">
    <source>
        <dbReference type="RuleBase" id="RU003835"/>
    </source>
</evidence>
<dbReference type="Pfam" id="PF00871">
    <property type="entry name" value="Acetate_kinase"/>
    <property type="match status" value="1"/>
</dbReference>
<evidence type="ECO:0000256" key="1">
    <source>
        <dbReference type="ARBA" id="ARBA00004496"/>
    </source>
</evidence>
<protein>
    <recommendedName>
        <fullName evidence="9">Probable butyrate kinase</fullName>
        <shortName evidence="9">BK</shortName>
        <ecNumber evidence="9">2.7.2.7</ecNumber>
    </recommendedName>
    <alternativeName>
        <fullName evidence="9">Branched-chain carboxylic acid kinase</fullName>
    </alternativeName>
</protein>
<comment type="catalytic activity">
    <reaction evidence="8 9">
        <text>butanoate + ATP = butanoyl phosphate + ADP</text>
        <dbReference type="Rhea" id="RHEA:13585"/>
        <dbReference type="ChEBI" id="CHEBI:17968"/>
        <dbReference type="ChEBI" id="CHEBI:30616"/>
        <dbReference type="ChEBI" id="CHEBI:58079"/>
        <dbReference type="ChEBI" id="CHEBI:456216"/>
        <dbReference type="EC" id="2.7.2.7"/>
    </reaction>
</comment>
<dbReference type="Proteomes" id="UP000009885">
    <property type="component" value="Unassembled WGS sequence"/>
</dbReference>
<dbReference type="GO" id="GO:0005737">
    <property type="term" value="C:cytoplasm"/>
    <property type="evidence" value="ECO:0007669"/>
    <property type="project" value="UniProtKB-SubCell"/>
</dbReference>
<keyword evidence="7 9" id="KW-0067">ATP-binding</keyword>
<dbReference type="eggNOG" id="COG3426">
    <property type="taxonomic scope" value="Bacteria"/>
</dbReference>
<dbReference type="CDD" id="cd24011">
    <property type="entry name" value="ASKHA_NBD_BK"/>
    <property type="match status" value="1"/>
</dbReference>
<comment type="subcellular location">
    <subcellularLocation>
        <location evidence="1 9">Cytoplasm</location>
    </subcellularLocation>
</comment>
<evidence type="ECO:0000256" key="2">
    <source>
        <dbReference type="ARBA" id="ARBA00008748"/>
    </source>
</evidence>
<dbReference type="GO" id="GO:0006083">
    <property type="term" value="P:acetate metabolic process"/>
    <property type="evidence" value="ECO:0007669"/>
    <property type="project" value="TreeGrafter"/>
</dbReference>
<evidence type="ECO:0000256" key="8">
    <source>
        <dbReference type="ARBA" id="ARBA00048596"/>
    </source>
</evidence>
<keyword evidence="5 9" id="KW-0547">Nucleotide-binding</keyword>
<evidence type="ECO:0000256" key="9">
    <source>
        <dbReference type="HAMAP-Rule" id="MF_00542"/>
    </source>
</evidence>
<organism evidence="11 12">
    <name type="scientific">Staphylococcus massiliensis S46</name>
    <dbReference type="NCBI Taxonomy" id="1229783"/>
    <lineage>
        <taxon>Bacteria</taxon>
        <taxon>Bacillati</taxon>
        <taxon>Bacillota</taxon>
        <taxon>Bacilli</taxon>
        <taxon>Bacillales</taxon>
        <taxon>Staphylococcaceae</taxon>
        <taxon>Staphylococcus</taxon>
    </lineage>
</organism>
<comment type="similarity">
    <text evidence="2 9 10">Belongs to the acetokinase family.</text>
</comment>
<dbReference type="GO" id="GO:0008776">
    <property type="term" value="F:acetate kinase activity"/>
    <property type="evidence" value="ECO:0007669"/>
    <property type="project" value="TreeGrafter"/>
</dbReference>
<dbReference type="EC" id="2.7.2.7" evidence="9"/>
<dbReference type="EMBL" id="AMSQ01000004">
    <property type="protein sequence ID" value="EKU49848.1"/>
    <property type="molecule type" value="Genomic_DNA"/>
</dbReference>
<dbReference type="PANTHER" id="PTHR21060">
    <property type="entry name" value="ACETATE KINASE"/>
    <property type="match status" value="1"/>
</dbReference>
<evidence type="ECO:0000256" key="5">
    <source>
        <dbReference type="ARBA" id="ARBA00022741"/>
    </source>
</evidence>
<reference evidence="11 12" key="1">
    <citation type="journal article" date="2013" name="Genome Announc.">
        <title>Genome Sequence of Staphylococcus massiliensis Strain S46, Isolated from the Surface of Healthy Human Skin.</title>
        <authorList>
            <person name="Srivastav R."/>
            <person name="Singh A."/>
            <person name="Jangir P.K."/>
            <person name="Kumari C."/>
            <person name="Muduli S."/>
            <person name="Sharma R."/>
        </authorList>
    </citation>
    <scope>NUCLEOTIDE SEQUENCE [LARGE SCALE GENOMIC DNA]</scope>
    <source>
        <strain evidence="11 12">S46</strain>
    </source>
</reference>
<dbReference type="AlphaFoldDB" id="K9AQZ3"/>
<dbReference type="Gene3D" id="3.30.420.40">
    <property type="match status" value="2"/>
</dbReference>
<dbReference type="NCBIfam" id="TIGR02707">
    <property type="entry name" value="butyr_kinase"/>
    <property type="match status" value="1"/>
</dbReference>
<evidence type="ECO:0000256" key="6">
    <source>
        <dbReference type="ARBA" id="ARBA00022777"/>
    </source>
</evidence>
<comment type="caution">
    <text evidence="11">The sequence shown here is derived from an EMBL/GenBank/DDBJ whole genome shotgun (WGS) entry which is preliminary data.</text>
</comment>
<dbReference type="PROSITE" id="PS01076">
    <property type="entry name" value="ACETATE_KINASE_2"/>
    <property type="match status" value="1"/>
</dbReference>
<evidence type="ECO:0000313" key="12">
    <source>
        <dbReference type="Proteomes" id="UP000009885"/>
    </source>
</evidence>